<name>A0A7I7SDK4_9MYCO</name>
<evidence type="ECO:0000313" key="1">
    <source>
        <dbReference type="EMBL" id="OSC34685.1"/>
    </source>
</evidence>
<protein>
    <submittedName>
        <fullName evidence="1">Uncharacterized protein</fullName>
    </submittedName>
</protein>
<evidence type="ECO:0000313" key="2">
    <source>
        <dbReference type="Proteomes" id="UP000193577"/>
    </source>
</evidence>
<gene>
    <name evidence="1" type="ORF">B8W67_05405</name>
</gene>
<sequence length="65" mass="7646">MLARLLWRVVTPRQLRRAALVVLLVWLGFDYLHSNGTIDQLREDLPSQVKVTFPSHIPQSYPNYR</sequence>
<dbReference type="Proteomes" id="UP000193577">
    <property type="component" value="Unassembled WGS sequence"/>
</dbReference>
<keyword evidence="2" id="KW-1185">Reference proteome</keyword>
<proteinExistence type="predicted"/>
<organism evidence="1 2">
    <name type="scientific">Mycolicibacillus koreensis</name>
    <dbReference type="NCBI Taxonomy" id="1069220"/>
    <lineage>
        <taxon>Bacteria</taxon>
        <taxon>Bacillati</taxon>
        <taxon>Actinomycetota</taxon>
        <taxon>Actinomycetes</taxon>
        <taxon>Mycobacteriales</taxon>
        <taxon>Mycobacteriaceae</taxon>
        <taxon>Mycolicibacillus</taxon>
    </lineage>
</organism>
<dbReference type="EMBL" id="NCXO01000008">
    <property type="protein sequence ID" value="OSC34685.1"/>
    <property type="molecule type" value="Genomic_DNA"/>
</dbReference>
<comment type="caution">
    <text evidence="1">The sequence shown here is derived from an EMBL/GenBank/DDBJ whole genome shotgun (WGS) entry which is preliminary data.</text>
</comment>
<accession>A0A7I7SDK4</accession>
<dbReference type="RefSeq" id="WP_085302653.1">
    <property type="nucleotide sequence ID" value="NZ_AP022594.1"/>
</dbReference>
<reference evidence="1 2" key="1">
    <citation type="submission" date="2017-04" db="EMBL/GenBank/DDBJ databases">
        <title>The new phylogeny of genus Mycobacterium.</title>
        <authorList>
            <person name="Tortoli E."/>
            <person name="Trovato A."/>
            <person name="Cirillo D.M."/>
        </authorList>
    </citation>
    <scope>NUCLEOTIDE SEQUENCE [LARGE SCALE GENOMIC DNA]</scope>
    <source>
        <strain evidence="1 2">KCTC 19819</strain>
    </source>
</reference>
<dbReference type="AlphaFoldDB" id="A0A7I7SDK4"/>